<dbReference type="PATRIC" id="fig|1126211.3.peg.2703"/>
<evidence type="ECO:0000259" key="7">
    <source>
        <dbReference type="Pfam" id="PF01628"/>
    </source>
</evidence>
<accession>I2C7X8</accession>
<dbReference type="GO" id="GO:0045892">
    <property type="term" value="P:negative regulation of DNA-templated transcription"/>
    <property type="evidence" value="ECO:0007669"/>
    <property type="project" value="UniProtKB-UniRule"/>
</dbReference>
<evidence type="ECO:0000256" key="5">
    <source>
        <dbReference type="ARBA" id="ARBA00055319"/>
    </source>
</evidence>
<evidence type="ECO:0000256" key="6">
    <source>
        <dbReference type="HAMAP-Rule" id="MF_00081"/>
    </source>
</evidence>
<feature type="domain" description="Heat-inducible transcription repressor HrcA C-terminal" evidence="7">
    <location>
        <begin position="107"/>
        <end position="326"/>
    </location>
</feature>
<protein>
    <recommendedName>
        <fullName evidence="6">Heat-inducible transcription repressor HrcA</fullName>
    </recommendedName>
</protein>
<dbReference type="Gene3D" id="1.10.10.10">
    <property type="entry name" value="Winged helix-like DNA-binding domain superfamily/Winged helix DNA-binding domain"/>
    <property type="match status" value="1"/>
</dbReference>
<dbReference type="PANTHER" id="PTHR34824">
    <property type="entry name" value="HEAT-INDUCIBLE TRANSCRIPTION REPRESSOR HRCA"/>
    <property type="match status" value="1"/>
</dbReference>
<dbReference type="HAMAP" id="MF_00081">
    <property type="entry name" value="HrcA"/>
    <property type="match status" value="1"/>
</dbReference>
<dbReference type="EMBL" id="CP003332">
    <property type="protein sequence ID" value="AFJ62752.1"/>
    <property type="molecule type" value="Genomic_DNA"/>
</dbReference>
<evidence type="ECO:0000256" key="2">
    <source>
        <dbReference type="ARBA" id="ARBA00023015"/>
    </source>
</evidence>
<evidence type="ECO:0000313" key="8">
    <source>
        <dbReference type="EMBL" id="AFJ62752.1"/>
    </source>
</evidence>
<dbReference type="Pfam" id="PF01628">
    <property type="entry name" value="HrcA"/>
    <property type="match status" value="1"/>
</dbReference>
<dbReference type="InterPro" id="IPR002571">
    <property type="entry name" value="HrcA"/>
</dbReference>
<keyword evidence="2 6" id="KW-0805">Transcription regulation</keyword>
<dbReference type="FunFam" id="1.10.10.10:FF:000049">
    <property type="entry name" value="Heat-inducible transcription repressor HrcA"/>
    <property type="match status" value="1"/>
</dbReference>
<dbReference type="SUPFAM" id="SSF46785">
    <property type="entry name" value="Winged helix' DNA-binding domain"/>
    <property type="match status" value="1"/>
</dbReference>
<keyword evidence="4 6" id="KW-0804">Transcription</keyword>
<evidence type="ECO:0000256" key="3">
    <source>
        <dbReference type="ARBA" id="ARBA00023016"/>
    </source>
</evidence>
<comment type="similarity">
    <text evidence="6">Belongs to the HrcA family.</text>
</comment>
<dbReference type="PIRSF" id="PIRSF005485">
    <property type="entry name" value="HrcA"/>
    <property type="match status" value="1"/>
</dbReference>
<proteinExistence type="inferred from homology"/>
<dbReference type="KEGG" id="bqy:MUS_2844"/>
<dbReference type="NCBIfam" id="TIGR00331">
    <property type="entry name" value="hrcA"/>
    <property type="match status" value="1"/>
</dbReference>
<dbReference type="Gene3D" id="3.30.450.40">
    <property type="match status" value="1"/>
</dbReference>
<dbReference type="Proteomes" id="UP000002878">
    <property type="component" value="Chromosome"/>
</dbReference>
<dbReference type="HOGENOM" id="CLU_050019_1_0_9"/>
<keyword evidence="3 6" id="KW-0346">Stress response</keyword>
<comment type="function">
    <text evidence="5 6">Negative regulator of class I heat shock genes (grpE-dnaK-dnaJ and groELS operons). Prevents heat-shock induction of these operons.</text>
</comment>
<dbReference type="InterPro" id="IPR021153">
    <property type="entry name" value="HrcA_C"/>
</dbReference>
<dbReference type="InterPro" id="IPR029016">
    <property type="entry name" value="GAF-like_dom_sf"/>
</dbReference>
<sequence length="346" mass="39239">MMMMLTNRQLLILQVIINDFIQSAQPVGSRTLSKKDEITFSSATIRNEMADLEELGFIEKTHSSSGRIPSEKGYRYYVDHLLSPVKLTKTDLDLIHSIFKEKIFELEKTVQKSAQILSDLTNYTSIVLGPTLSENYLKQIQIVPIQPDKAVAILVTNTGHVENRTINFPAKVDLADIEKLVNILNDRLAGVPMDELNERIFKEVVTYLRQHIANYDSILESLRSTFHPAAHVEKLFFGGKINMLNQPEFHDIERVRSLLSLIEKEQDVLKLFQSSKAGISIKIGKENDYEEMENCSLITATYTVDTKQIGSIAIIGPTRMNYSRVVSLLQHVTSDLSKAFTSLYDE</sequence>
<dbReference type="GO" id="GO:0003677">
    <property type="term" value="F:DNA binding"/>
    <property type="evidence" value="ECO:0007669"/>
    <property type="project" value="InterPro"/>
</dbReference>
<evidence type="ECO:0000256" key="4">
    <source>
        <dbReference type="ARBA" id="ARBA00023163"/>
    </source>
</evidence>
<gene>
    <name evidence="6 8" type="primary">hrcA</name>
    <name evidence="8" type="ORF">MUS_2844</name>
</gene>
<evidence type="ECO:0000256" key="1">
    <source>
        <dbReference type="ARBA" id="ARBA00022491"/>
    </source>
</evidence>
<dbReference type="AlphaFoldDB" id="I2C7X8"/>
<keyword evidence="1 6" id="KW-0678">Repressor</keyword>
<dbReference type="InterPro" id="IPR023120">
    <property type="entry name" value="WHTH_transcript_rep_HrcA_IDD"/>
</dbReference>
<reference evidence="8 9" key="1">
    <citation type="journal article" date="2012" name="J. Biotechnol.">
        <title>Genome sequence of the plant growth promoting strain Bacillus amyloliquefaciens subsp. plantarum B9601-Y2 and expression of mersacidin and other secondary metabolites.</title>
        <authorList>
            <person name="He P."/>
            <person name="Hao K."/>
            <person name="Blom J."/>
            <person name="Ruckert C."/>
            <person name="Vater J."/>
            <person name="Mao Z."/>
            <person name="Wu Y."/>
            <person name="Hou M."/>
            <person name="He P."/>
            <person name="He Y."/>
            <person name="Borriss R."/>
        </authorList>
    </citation>
    <scope>NUCLEOTIDE SEQUENCE [LARGE SCALE GENOMIC DNA]</scope>
    <source>
        <strain evidence="8">Y2</strain>
    </source>
</reference>
<dbReference type="InterPro" id="IPR036388">
    <property type="entry name" value="WH-like_DNA-bd_sf"/>
</dbReference>
<name>I2C7X8_BACAY</name>
<dbReference type="PANTHER" id="PTHR34824:SF1">
    <property type="entry name" value="HEAT-INDUCIBLE TRANSCRIPTION REPRESSOR HRCA"/>
    <property type="match status" value="1"/>
</dbReference>
<dbReference type="SUPFAM" id="SSF55781">
    <property type="entry name" value="GAF domain-like"/>
    <property type="match status" value="1"/>
</dbReference>
<organism evidence="8 9">
    <name type="scientific">Bacillus amyloliquefaciens (strain Y2)</name>
    <name type="common">Bacillus amyloliquefaciens subsp. plantarum (strain B9601-Y2)</name>
    <dbReference type="NCBI Taxonomy" id="1155777"/>
    <lineage>
        <taxon>Bacteria</taxon>
        <taxon>Bacillati</taxon>
        <taxon>Bacillota</taxon>
        <taxon>Bacilli</taxon>
        <taxon>Bacillales</taxon>
        <taxon>Bacillaceae</taxon>
        <taxon>Bacillus</taxon>
        <taxon>Bacillus amyloliquefaciens group</taxon>
    </lineage>
</organism>
<dbReference type="Gene3D" id="3.30.390.60">
    <property type="entry name" value="Heat-inducible transcription repressor hrca homolog, domain 3"/>
    <property type="match status" value="1"/>
</dbReference>
<evidence type="ECO:0000313" key="9">
    <source>
        <dbReference type="Proteomes" id="UP000002878"/>
    </source>
</evidence>
<dbReference type="InterPro" id="IPR036390">
    <property type="entry name" value="WH_DNA-bd_sf"/>
</dbReference>